<feature type="transmembrane region" description="Helical" evidence="6">
    <location>
        <begin position="96"/>
        <end position="112"/>
    </location>
</feature>
<comment type="similarity">
    <text evidence="2">Belongs to the steroid 5-alpha reductase family.</text>
</comment>
<accession>A0AAD5PG63</accession>
<keyword evidence="5 6" id="KW-0472">Membrane</keyword>
<proteinExistence type="inferred from homology"/>
<keyword evidence="9" id="KW-1185">Reference proteome</keyword>
<feature type="transmembrane region" description="Helical" evidence="6">
    <location>
        <begin position="119"/>
        <end position="138"/>
    </location>
</feature>
<dbReference type="AlphaFoldDB" id="A0AAD5PG63"/>
<dbReference type="PANTHER" id="PTHR10556">
    <property type="entry name" value="3-OXO-5-ALPHA-STEROID 4-DEHYDROGENASE"/>
    <property type="match status" value="1"/>
</dbReference>
<evidence type="ECO:0000256" key="2">
    <source>
        <dbReference type="ARBA" id="ARBA00007742"/>
    </source>
</evidence>
<sequence>MLPLTECIGKVIEWWRDPQIYNAAVKIYALLPPLFTPTLFWVDAPYGRFAGSLFFDWSLSGKWAWSIMEGVSPVIYTLSMLLVAPQQVDQWQPSQVLLYGLWMIHYINRAIIHPLRAPSMAPIHTIAFISAVLINILNGYTNGVWNARHSFSLSTPNVALGLGLWVTGFSINVYHDSILFNLRRTKKKNKETNQPQQRYFIPKGGLFDYVSCPNYLGEVVEWTGFAILTSGSYPALAFAATTFGNLVPRGKRAHAWYQNQFKKEYPSSRKAIVPYIF</sequence>
<name>A0AAD5PG63_9FUNG</name>
<gene>
    <name evidence="8" type="ORF">BDA99DRAFT_478285</name>
</gene>
<evidence type="ECO:0000256" key="5">
    <source>
        <dbReference type="ARBA" id="ARBA00023136"/>
    </source>
</evidence>
<dbReference type="PIRSF" id="PIRSF015596">
    <property type="entry name" value="5_alpha-SR2"/>
    <property type="match status" value="1"/>
</dbReference>
<comment type="caution">
    <text evidence="8">The sequence shown here is derived from an EMBL/GenBank/DDBJ whole genome shotgun (WGS) entry which is preliminary data.</text>
</comment>
<keyword evidence="4 6" id="KW-1133">Transmembrane helix</keyword>
<dbReference type="PANTHER" id="PTHR10556:SF43">
    <property type="entry name" value="STEROID 5-ALPHA-REDUCTASE DET2"/>
    <property type="match status" value="1"/>
</dbReference>
<dbReference type="Pfam" id="PF02544">
    <property type="entry name" value="Steroid_dh"/>
    <property type="match status" value="1"/>
</dbReference>
<dbReference type="Proteomes" id="UP001209540">
    <property type="component" value="Unassembled WGS sequence"/>
</dbReference>
<organism evidence="8 9">
    <name type="scientific">Phascolomyces articulosus</name>
    <dbReference type="NCBI Taxonomy" id="60185"/>
    <lineage>
        <taxon>Eukaryota</taxon>
        <taxon>Fungi</taxon>
        <taxon>Fungi incertae sedis</taxon>
        <taxon>Mucoromycota</taxon>
        <taxon>Mucoromycotina</taxon>
        <taxon>Mucoromycetes</taxon>
        <taxon>Mucorales</taxon>
        <taxon>Lichtheimiaceae</taxon>
        <taxon>Phascolomyces</taxon>
    </lineage>
</organism>
<feature type="transmembrane region" description="Helical" evidence="6">
    <location>
        <begin position="63"/>
        <end position="84"/>
    </location>
</feature>
<dbReference type="InterPro" id="IPR001104">
    <property type="entry name" value="3-oxo-5_a-steroid_4-DH_C"/>
</dbReference>
<comment type="subcellular location">
    <subcellularLocation>
        <location evidence="1">Membrane</location>
        <topology evidence="1">Multi-pass membrane protein</topology>
    </subcellularLocation>
</comment>
<evidence type="ECO:0000256" key="1">
    <source>
        <dbReference type="ARBA" id="ARBA00004141"/>
    </source>
</evidence>
<dbReference type="GO" id="GO:0003865">
    <property type="term" value="F:3-oxo-5-alpha-steroid 4-dehydrogenase activity"/>
    <property type="evidence" value="ECO:0007669"/>
    <property type="project" value="InterPro"/>
</dbReference>
<dbReference type="GO" id="GO:0016020">
    <property type="term" value="C:membrane"/>
    <property type="evidence" value="ECO:0007669"/>
    <property type="project" value="UniProtKB-SubCell"/>
</dbReference>
<dbReference type="PROSITE" id="PS50244">
    <property type="entry name" value="S5A_REDUCTASE"/>
    <property type="match status" value="1"/>
</dbReference>
<evidence type="ECO:0000259" key="7">
    <source>
        <dbReference type="Pfam" id="PF02544"/>
    </source>
</evidence>
<feature type="transmembrane region" description="Helical" evidence="6">
    <location>
        <begin position="20"/>
        <end position="42"/>
    </location>
</feature>
<dbReference type="InterPro" id="IPR039357">
    <property type="entry name" value="SRD5A/TECR"/>
</dbReference>
<evidence type="ECO:0000256" key="6">
    <source>
        <dbReference type="SAM" id="Phobius"/>
    </source>
</evidence>
<reference evidence="8" key="2">
    <citation type="submission" date="2023-02" db="EMBL/GenBank/DDBJ databases">
        <authorList>
            <consortium name="DOE Joint Genome Institute"/>
            <person name="Mondo S.J."/>
            <person name="Chang Y."/>
            <person name="Wang Y."/>
            <person name="Ahrendt S."/>
            <person name="Andreopoulos W."/>
            <person name="Barry K."/>
            <person name="Beard J."/>
            <person name="Benny G.L."/>
            <person name="Blankenship S."/>
            <person name="Bonito G."/>
            <person name="Cuomo C."/>
            <person name="Desiro A."/>
            <person name="Gervers K.A."/>
            <person name="Hundley H."/>
            <person name="Kuo A."/>
            <person name="LaButti K."/>
            <person name="Lang B.F."/>
            <person name="Lipzen A."/>
            <person name="O'Donnell K."/>
            <person name="Pangilinan J."/>
            <person name="Reynolds N."/>
            <person name="Sandor L."/>
            <person name="Smith M.W."/>
            <person name="Tsang A."/>
            <person name="Grigoriev I.V."/>
            <person name="Stajich J.E."/>
            <person name="Spatafora J.W."/>
        </authorList>
    </citation>
    <scope>NUCLEOTIDE SEQUENCE</scope>
    <source>
        <strain evidence="8">RSA 2281</strain>
    </source>
</reference>
<dbReference type="InterPro" id="IPR016636">
    <property type="entry name" value="3-oxo-5-alpha-steroid_4-DH"/>
</dbReference>
<keyword evidence="3 6" id="KW-0812">Transmembrane</keyword>
<dbReference type="GO" id="GO:0008202">
    <property type="term" value="P:steroid metabolic process"/>
    <property type="evidence" value="ECO:0007669"/>
    <property type="project" value="InterPro"/>
</dbReference>
<protein>
    <submittedName>
        <fullName evidence="8">3-oxo-5-alpha-steroid 4-dehydrogenase-domain-containing protein</fullName>
    </submittedName>
</protein>
<feature type="transmembrane region" description="Helical" evidence="6">
    <location>
        <begin position="158"/>
        <end position="180"/>
    </location>
</feature>
<evidence type="ECO:0000313" key="8">
    <source>
        <dbReference type="EMBL" id="KAI9270437.1"/>
    </source>
</evidence>
<reference evidence="8" key="1">
    <citation type="journal article" date="2022" name="IScience">
        <title>Evolution of zygomycete secretomes and the origins of terrestrial fungal ecologies.</title>
        <authorList>
            <person name="Chang Y."/>
            <person name="Wang Y."/>
            <person name="Mondo S."/>
            <person name="Ahrendt S."/>
            <person name="Andreopoulos W."/>
            <person name="Barry K."/>
            <person name="Beard J."/>
            <person name="Benny G.L."/>
            <person name="Blankenship S."/>
            <person name="Bonito G."/>
            <person name="Cuomo C."/>
            <person name="Desiro A."/>
            <person name="Gervers K.A."/>
            <person name="Hundley H."/>
            <person name="Kuo A."/>
            <person name="LaButti K."/>
            <person name="Lang B.F."/>
            <person name="Lipzen A."/>
            <person name="O'Donnell K."/>
            <person name="Pangilinan J."/>
            <person name="Reynolds N."/>
            <person name="Sandor L."/>
            <person name="Smith M.E."/>
            <person name="Tsang A."/>
            <person name="Grigoriev I.V."/>
            <person name="Stajich J.E."/>
            <person name="Spatafora J.W."/>
        </authorList>
    </citation>
    <scope>NUCLEOTIDE SEQUENCE</scope>
    <source>
        <strain evidence="8">RSA 2281</strain>
    </source>
</reference>
<feature type="domain" description="3-oxo-5-alpha-steroid 4-dehydrogenase C-terminal" evidence="7">
    <location>
        <begin position="125"/>
        <end position="277"/>
    </location>
</feature>
<dbReference type="Gene3D" id="1.20.120.1630">
    <property type="match status" value="1"/>
</dbReference>
<dbReference type="EMBL" id="JAIXMP010000007">
    <property type="protein sequence ID" value="KAI9270437.1"/>
    <property type="molecule type" value="Genomic_DNA"/>
</dbReference>
<evidence type="ECO:0000256" key="3">
    <source>
        <dbReference type="ARBA" id="ARBA00022692"/>
    </source>
</evidence>
<evidence type="ECO:0000256" key="4">
    <source>
        <dbReference type="ARBA" id="ARBA00022989"/>
    </source>
</evidence>
<evidence type="ECO:0000313" key="9">
    <source>
        <dbReference type="Proteomes" id="UP001209540"/>
    </source>
</evidence>